<dbReference type="UniPathway" id="UPA00074">
    <property type="reaction ID" value="UER00124"/>
</dbReference>
<comment type="catalytic activity">
    <reaction evidence="7 8">
        <text>5-phospho-beta-D-ribosylamine + L-glutamate + diphosphate = 5-phospho-alpha-D-ribose 1-diphosphate + L-glutamine + H2O</text>
        <dbReference type="Rhea" id="RHEA:14905"/>
        <dbReference type="ChEBI" id="CHEBI:15377"/>
        <dbReference type="ChEBI" id="CHEBI:29985"/>
        <dbReference type="ChEBI" id="CHEBI:33019"/>
        <dbReference type="ChEBI" id="CHEBI:58017"/>
        <dbReference type="ChEBI" id="CHEBI:58359"/>
        <dbReference type="ChEBI" id="CHEBI:58681"/>
        <dbReference type="EC" id="2.4.2.14"/>
    </reaction>
</comment>
<evidence type="ECO:0000256" key="2">
    <source>
        <dbReference type="ARBA" id="ARBA00010138"/>
    </source>
</evidence>
<comment type="cofactor">
    <cofactor evidence="7 11">
        <name>[4Fe-4S] cluster</name>
        <dbReference type="ChEBI" id="CHEBI:49883"/>
    </cofactor>
    <text evidence="7 11">Binds 1 [4Fe-4S] cluster per subunit.</text>
</comment>
<dbReference type="SUPFAM" id="SSF56235">
    <property type="entry name" value="N-terminal nucleophile aminohydrolases (Ntn hydrolases)"/>
    <property type="match status" value="1"/>
</dbReference>
<dbReference type="RefSeq" id="WP_126700430.1">
    <property type="nucleotide sequence ID" value="NZ_RWKW01000046.1"/>
</dbReference>
<feature type="domain" description="Glutamine amidotransferase type-2" evidence="12">
    <location>
        <begin position="30"/>
        <end position="249"/>
    </location>
</feature>
<dbReference type="NCBIfam" id="TIGR01134">
    <property type="entry name" value="purF"/>
    <property type="match status" value="1"/>
</dbReference>
<evidence type="ECO:0000259" key="12">
    <source>
        <dbReference type="PROSITE" id="PS51278"/>
    </source>
</evidence>
<dbReference type="AlphaFoldDB" id="A0A3S0G825"/>
<keyword evidence="7 11" id="KW-0408">Iron</keyword>
<keyword evidence="4 7" id="KW-0808">Transferase</keyword>
<dbReference type="InterPro" id="IPR017932">
    <property type="entry name" value="GATase_2_dom"/>
</dbReference>
<keyword evidence="14" id="KW-1185">Reference proteome</keyword>
<keyword evidence="7 11" id="KW-0411">Iron-sulfur</keyword>
<feature type="binding site" evidence="7 11">
    <location>
        <position position="470"/>
    </location>
    <ligand>
        <name>[4Fe-4S] cluster</name>
        <dbReference type="ChEBI" id="CHEBI:49883"/>
    </ligand>
</feature>
<evidence type="ECO:0000256" key="11">
    <source>
        <dbReference type="PIRSR" id="PIRSR000485-3"/>
    </source>
</evidence>
<keyword evidence="7 10" id="KW-0479">Metal-binding</keyword>
<feature type="binding site" evidence="7 11">
    <location>
        <position position="265"/>
    </location>
    <ligand>
        <name>[4Fe-4S] cluster</name>
        <dbReference type="ChEBI" id="CHEBI:49883"/>
    </ligand>
</feature>
<dbReference type="GO" id="GO:0004044">
    <property type="term" value="F:amidophosphoribosyltransferase activity"/>
    <property type="evidence" value="ECO:0007669"/>
    <property type="project" value="UniProtKB-UniRule"/>
</dbReference>
<proteinExistence type="inferred from homology"/>
<comment type="function">
    <text evidence="7">Catalyzes the formation of phosphoribosylamine from phosphoribosylpyrophosphate (PRPP) and glutamine.</text>
</comment>
<evidence type="ECO:0000256" key="5">
    <source>
        <dbReference type="ARBA" id="ARBA00022755"/>
    </source>
</evidence>
<feature type="binding site" evidence="7 10">
    <location>
        <position position="312"/>
    </location>
    <ligand>
        <name>Mg(2+)</name>
        <dbReference type="ChEBI" id="CHEBI:18420"/>
    </ligand>
</feature>
<feature type="binding site" evidence="7 10">
    <location>
        <position position="375"/>
    </location>
    <ligand>
        <name>Mg(2+)</name>
        <dbReference type="ChEBI" id="CHEBI:18420"/>
    </ligand>
</feature>
<comment type="pathway">
    <text evidence="1 7 8">Purine metabolism; IMP biosynthesis via de novo pathway; N(1)-(5-phospho-D-ribosyl)glycinamide from 5-phospho-alpha-D-ribose 1-diphosphate: step 1/2.</text>
</comment>
<evidence type="ECO:0000256" key="1">
    <source>
        <dbReference type="ARBA" id="ARBA00005209"/>
    </source>
</evidence>
<evidence type="ECO:0000313" key="13">
    <source>
        <dbReference type="EMBL" id="RST85913.1"/>
    </source>
</evidence>
<dbReference type="OrthoDB" id="9801213at2"/>
<dbReference type="InterPro" id="IPR000836">
    <property type="entry name" value="PRTase_dom"/>
</dbReference>
<dbReference type="GO" id="GO:0009113">
    <property type="term" value="P:purine nucleobase biosynthetic process"/>
    <property type="evidence" value="ECO:0007669"/>
    <property type="project" value="UniProtKB-UniRule"/>
</dbReference>
<dbReference type="SUPFAM" id="SSF53271">
    <property type="entry name" value="PRTase-like"/>
    <property type="match status" value="1"/>
</dbReference>
<dbReference type="HAMAP" id="MF_01931">
    <property type="entry name" value="PurF"/>
    <property type="match status" value="1"/>
</dbReference>
<keyword evidence="3 7" id="KW-0328">Glycosyltransferase</keyword>
<feature type="binding site" evidence="7 11">
    <location>
        <position position="411"/>
    </location>
    <ligand>
        <name>[4Fe-4S] cluster</name>
        <dbReference type="ChEBI" id="CHEBI:49883"/>
    </ligand>
</feature>
<gene>
    <name evidence="7" type="primary">purF</name>
    <name evidence="13" type="ORF">EJC49_13375</name>
</gene>
<evidence type="ECO:0000256" key="8">
    <source>
        <dbReference type="PIRNR" id="PIRNR000485"/>
    </source>
</evidence>
<dbReference type="GO" id="GO:0000287">
    <property type="term" value="F:magnesium ion binding"/>
    <property type="evidence" value="ECO:0007669"/>
    <property type="project" value="UniProtKB-UniRule"/>
</dbReference>
<dbReference type="InterPro" id="IPR005854">
    <property type="entry name" value="PurF"/>
</dbReference>
<evidence type="ECO:0000256" key="6">
    <source>
        <dbReference type="ARBA" id="ARBA00022962"/>
    </source>
</evidence>
<dbReference type="Pfam" id="PF13537">
    <property type="entry name" value="GATase_7"/>
    <property type="match status" value="1"/>
</dbReference>
<dbReference type="GO" id="GO:0006189">
    <property type="term" value="P:'de novo' IMP biosynthetic process"/>
    <property type="evidence" value="ECO:0007669"/>
    <property type="project" value="UniProtKB-UniRule"/>
</dbReference>
<sequence>MAEHAGPTSSAFARDGGLAAEADDHFHDECGVFGIFGRQDAAAIVTLGLHSLQHRGQEAAGIVSYDGTQFHVERHVGLIGDTFTKQSVIDRLQGNRAIGHTRYATTGGAGLRNVQPFFAELADGGLAVAHNGNITNAMTVQRVLQKQGAIFSSTSDTETIMHLVATSKERDLNARFIDAIRQIEGAFSLVALTSKKMIGCRDPLGIRPLVLGDLDGAWILASETCALDIIGARFVRDLKPGEMVVVTSKGIESHFPFEPMKSRFCVFEYVYFARPDSSVEGRNVYEVRKKIGMELAREEPVEADIVVPVPDSGTPAAIGFAQEAGLPFELGIIRNHYVGRTFISPGDSIRHMGVRLKHNANRKIIEGKRVVLVDDSIVRGTTSQKIVQMVRDAGAKEVHMRIASPPTRASCFYGVDTPEKAKLLASRMSVGEMAEFIRVNSLGFLSIDGLYRAVGEAARDNDAPQFCDACFTGDYPTRLLDMEGTDNVRTLSLLANGGQ</sequence>
<dbReference type="InterPro" id="IPR035584">
    <property type="entry name" value="PurF_N"/>
</dbReference>
<keyword evidence="7" id="KW-0004">4Fe-4S</keyword>
<comment type="cofactor">
    <cofactor evidence="7 10">
        <name>Mg(2+)</name>
        <dbReference type="ChEBI" id="CHEBI:18420"/>
    </cofactor>
    <text evidence="7 10">Binds 1 Mg(2+) ion per subunit.</text>
</comment>
<dbReference type="Pfam" id="PF00156">
    <property type="entry name" value="Pribosyltran"/>
    <property type="match status" value="1"/>
</dbReference>
<dbReference type="Gene3D" id="3.40.50.2020">
    <property type="match status" value="1"/>
</dbReference>
<feature type="binding site" evidence="7 11">
    <location>
        <position position="467"/>
    </location>
    <ligand>
        <name>[4Fe-4S] cluster</name>
        <dbReference type="ChEBI" id="CHEBI:49883"/>
    </ligand>
</feature>
<evidence type="ECO:0000256" key="7">
    <source>
        <dbReference type="HAMAP-Rule" id="MF_01931"/>
    </source>
</evidence>
<dbReference type="EMBL" id="RWKW01000046">
    <property type="protein sequence ID" value="RST85913.1"/>
    <property type="molecule type" value="Genomic_DNA"/>
</dbReference>
<dbReference type="Proteomes" id="UP000278398">
    <property type="component" value="Unassembled WGS sequence"/>
</dbReference>
<comment type="similarity">
    <text evidence="2 7 8">In the C-terminal section; belongs to the purine/pyrimidine phosphoribosyltransferase family.</text>
</comment>
<organism evidence="13 14">
    <name type="scientific">Aquibium carbonis</name>
    <dbReference type="NCBI Taxonomy" id="2495581"/>
    <lineage>
        <taxon>Bacteria</taxon>
        <taxon>Pseudomonadati</taxon>
        <taxon>Pseudomonadota</taxon>
        <taxon>Alphaproteobacteria</taxon>
        <taxon>Hyphomicrobiales</taxon>
        <taxon>Phyllobacteriaceae</taxon>
        <taxon>Aquibium</taxon>
    </lineage>
</organism>
<evidence type="ECO:0000256" key="10">
    <source>
        <dbReference type="PIRSR" id="PIRSR000485-2"/>
    </source>
</evidence>
<feature type="binding site" evidence="7 10">
    <location>
        <position position="374"/>
    </location>
    <ligand>
        <name>Mg(2+)</name>
        <dbReference type="ChEBI" id="CHEBI:18420"/>
    </ligand>
</feature>
<dbReference type="GO" id="GO:0051539">
    <property type="term" value="F:4 iron, 4 sulfur cluster binding"/>
    <property type="evidence" value="ECO:0007669"/>
    <property type="project" value="UniProtKB-KW"/>
</dbReference>
<evidence type="ECO:0000256" key="9">
    <source>
        <dbReference type="PIRSR" id="PIRSR000485-1"/>
    </source>
</evidence>
<dbReference type="InterPro" id="IPR029055">
    <property type="entry name" value="Ntn_hydrolases_N"/>
</dbReference>
<dbReference type="EC" id="2.4.2.14" evidence="7"/>
<evidence type="ECO:0000256" key="3">
    <source>
        <dbReference type="ARBA" id="ARBA00022676"/>
    </source>
</evidence>
<keyword evidence="7 10" id="KW-0460">Magnesium</keyword>
<keyword evidence="5 7" id="KW-0658">Purine biosynthesis</keyword>
<dbReference type="CDD" id="cd06223">
    <property type="entry name" value="PRTases_typeI"/>
    <property type="match status" value="1"/>
</dbReference>
<keyword evidence="6 7" id="KW-0315">Glutamine amidotransferase</keyword>
<dbReference type="CDD" id="cd00715">
    <property type="entry name" value="GPATase_N"/>
    <property type="match status" value="1"/>
</dbReference>
<dbReference type="PIRSF" id="PIRSF000485">
    <property type="entry name" value="Amd_phspho_trans"/>
    <property type="match status" value="1"/>
</dbReference>
<dbReference type="PANTHER" id="PTHR11907">
    <property type="entry name" value="AMIDOPHOSPHORIBOSYLTRANSFERASE"/>
    <property type="match status" value="1"/>
</dbReference>
<name>A0A3S0G825_9HYPH</name>
<protein>
    <recommendedName>
        <fullName evidence="7">Amidophosphoribosyltransferase</fullName>
        <shortName evidence="7">ATase</shortName>
        <ecNumber evidence="7">2.4.2.14</ecNumber>
    </recommendedName>
    <alternativeName>
        <fullName evidence="7">Glutamine phosphoribosylpyrophosphate amidotransferase</fullName>
        <shortName evidence="7">GPATase</shortName>
    </alternativeName>
</protein>
<evidence type="ECO:0000313" key="14">
    <source>
        <dbReference type="Proteomes" id="UP000278398"/>
    </source>
</evidence>
<dbReference type="Gene3D" id="3.60.20.10">
    <property type="entry name" value="Glutamine Phosphoribosylpyrophosphate, subunit 1, domain 1"/>
    <property type="match status" value="1"/>
</dbReference>
<accession>A0A3S0G825</accession>
<evidence type="ECO:0000256" key="4">
    <source>
        <dbReference type="ARBA" id="ARBA00022679"/>
    </source>
</evidence>
<feature type="active site" description="Nucleophile" evidence="7 9">
    <location>
        <position position="30"/>
    </location>
</feature>
<dbReference type="InterPro" id="IPR029057">
    <property type="entry name" value="PRTase-like"/>
</dbReference>
<dbReference type="PROSITE" id="PS51278">
    <property type="entry name" value="GATASE_TYPE_2"/>
    <property type="match status" value="1"/>
</dbReference>
<comment type="caution">
    <text evidence="13">The sequence shown here is derived from an EMBL/GenBank/DDBJ whole genome shotgun (WGS) entry which is preliminary data.</text>
</comment>
<reference evidence="13 14" key="1">
    <citation type="submission" date="2018-12" db="EMBL/GenBank/DDBJ databases">
        <title>Mesorhizobium carbonis sp. nov., isolated from coal mine water.</title>
        <authorList>
            <person name="Xin W."/>
            <person name="Xu Z."/>
            <person name="Xiang F."/>
            <person name="Zhang J."/>
            <person name="Xi L."/>
            <person name="Liu J."/>
        </authorList>
    </citation>
    <scope>NUCLEOTIDE SEQUENCE [LARGE SCALE GENOMIC DNA]</scope>
    <source>
        <strain evidence="13 14">B2.3</strain>
    </source>
</reference>